<dbReference type="EMBL" id="CH991569">
    <property type="protein sequence ID" value="EDQ86067.1"/>
    <property type="molecule type" value="Genomic_DNA"/>
</dbReference>
<feature type="region of interest" description="Disordered" evidence="1">
    <location>
        <begin position="18"/>
        <end position="241"/>
    </location>
</feature>
<sequence>MENTRLDVNTLLAATAPDAKKAKLAAPAPSTTSVFDFDGEPEPSSTGQQLSRRRRHGSRELQRTTSRRRASTRGTSEALPSASSTPTRRRRGTAVAPESSTMAASVSWATSATPEPKKVDATPLNLPSSSRWRPHPDPELSSVSPATSMSSTAVTSLDLPSPLTSPRSRRAARPRNPTTPGRKSTASPRTLDLLSPVASAAISGRPASSTPRRHARAARQDAAAANPASARKAQRGLPLGRKNPSAMLEVIRRQKDMIAAVKDFEFATS</sequence>
<feature type="compositionally biased region" description="Low complexity" evidence="1">
    <location>
        <begin position="72"/>
        <end position="86"/>
    </location>
</feature>
<evidence type="ECO:0000313" key="2">
    <source>
        <dbReference type="EMBL" id="EDQ86067.1"/>
    </source>
</evidence>
<keyword evidence="3" id="KW-1185">Reference proteome</keyword>
<name>A9V952_MONBE</name>
<dbReference type="Proteomes" id="UP000001357">
    <property type="component" value="Unassembled WGS sequence"/>
</dbReference>
<reference evidence="2 3" key="1">
    <citation type="journal article" date="2008" name="Nature">
        <title>The genome of the choanoflagellate Monosiga brevicollis and the origin of metazoans.</title>
        <authorList>
            <consortium name="JGI Sequencing"/>
            <person name="King N."/>
            <person name="Westbrook M.J."/>
            <person name="Young S.L."/>
            <person name="Kuo A."/>
            <person name="Abedin M."/>
            <person name="Chapman J."/>
            <person name="Fairclough S."/>
            <person name="Hellsten U."/>
            <person name="Isogai Y."/>
            <person name="Letunic I."/>
            <person name="Marr M."/>
            <person name="Pincus D."/>
            <person name="Putnam N."/>
            <person name="Rokas A."/>
            <person name="Wright K.J."/>
            <person name="Zuzow R."/>
            <person name="Dirks W."/>
            <person name="Good M."/>
            <person name="Goodstein D."/>
            <person name="Lemons D."/>
            <person name="Li W."/>
            <person name="Lyons J.B."/>
            <person name="Morris A."/>
            <person name="Nichols S."/>
            <person name="Richter D.J."/>
            <person name="Salamov A."/>
            <person name="Bork P."/>
            <person name="Lim W.A."/>
            <person name="Manning G."/>
            <person name="Miller W.T."/>
            <person name="McGinnis W."/>
            <person name="Shapiro H."/>
            <person name="Tjian R."/>
            <person name="Grigoriev I.V."/>
            <person name="Rokhsar D."/>
        </authorList>
    </citation>
    <scope>NUCLEOTIDE SEQUENCE [LARGE SCALE GENOMIC DNA]</scope>
    <source>
        <strain evidence="3">MX1 / ATCC 50154</strain>
    </source>
</reference>
<feature type="compositionally biased region" description="Low complexity" evidence="1">
    <location>
        <begin position="220"/>
        <end position="231"/>
    </location>
</feature>
<dbReference type="RefSeq" id="XP_001749261.1">
    <property type="nucleotide sequence ID" value="XM_001749209.1"/>
</dbReference>
<dbReference type="InParanoid" id="A9V952"/>
<feature type="compositionally biased region" description="Polar residues" evidence="1">
    <location>
        <begin position="98"/>
        <end position="113"/>
    </location>
</feature>
<dbReference type="KEGG" id="mbr:MONBRDRAFT_11398"/>
<accession>A9V952</accession>
<evidence type="ECO:0000313" key="3">
    <source>
        <dbReference type="Proteomes" id="UP000001357"/>
    </source>
</evidence>
<protein>
    <submittedName>
        <fullName evidence="2">Uncharacterized protein</fullName>
    </submittedName>
</protein>
<gene>
    <name evidence="2" type="ORF">MONBRDRAFT_11398</name>
</gene>
<dbReference type="AlphaFoldDB" id="A9V952"/>
<proteinExistence type="predicted"/>
<feature type="compositionally biased region" description="Low complexity" evidence="1">
    <location>
        <begin position="141"/>
        <end position="166"/>
    </location>
</feature>
<organism evidence="2 3">
    <name type="scientific">Monosiga brevicollis</name>
    <name type="common">Choanoflagellate</name>
    <dbReference type="NCBI Taxonomy" id="81824"/>
    <lineage>
        <taxon>Eukaryota</taxon>
        <taxon>Choanoflagellata</taxon>
        <taxon>Craspedida</taxon>
        <taxon>Salpingoecidae</taxon>
        <taxon>Monosiga</taxon>
    </lineage>
</organism>
<dbReference type="GeneID" id="5894445"/>
<evidence type="ECO:0000256" key="1">
    <source>
        <dbReference type="SAM" id="MobiDB-lite"/>
    </source>
</evidence>